<gene>
    <name evidence="1" type="ORF">PAXRUDRAFT_16443</name>
</gene>
<evidence type="ECO:0000313" key="2">
    <source>
        <dbReference type="Proteomes" id="UP000054538"/>
    </source>
</evidence>
<dbReference type="Proteomes" id="UP000054538">
    <property type="component" value="Unassembled WGS sequence"/>
</dbReference>
<dbReference type="InParanoid" id="A0A0D0CUU2"/>
<accession>A0A0D0CUU2</accession>
<evidence type="ECO:0000313" key="1">
    <source>
        <dbReference type="EMBL" id="KIK79228.1"/>
    </source>
</evidence>
<protein>
    <submittedName>
        <fullName evidence="1">Uncharacterized protein</fullName>
    </submittedName>
</protein>
<proteinExistence type="predicted"/>
<reference evidence="1 2" key="1">
    <citation type="submission" date="2014-04" db="EMBL/GenBank/DDBJ databases">
        <authorList>
            <consortium name="DOE Joint Genome Institute"/>
            <person name="Kuo A."/>
            <person name="Kohler A."/>
            <person name="Jargeat P."/>
            <person name="Nagy L.G."/>
            <person name="Floudas D."/>
            <person name="Copeland A."/>
            <person name="Barry K.W."/>
            <person name="Cichocki N."/>
            <person name="Veneault-Fourrey C."/>
            <person name="LaButti K."/>
            <person name="Lindquist E.A."/>
            <person name="Lipzen A."/>
            <person name="Lundell T."/>
            <person name="Morin E."/>
            <person name="Murat C."/>
            <person name="Sun H."/>
            <person name="Tunlid A."/>
            <person name="Henrissat B."/>
            <person name="Grigoriev I.V."/>
            <person name="Hibbett D.S."/>
            <person name="Martin F."/>
            <person name="Nordberg H.P."/>
            <person name="Cantor M.N."/>
            <person name="Hua S.X."/>
        </authorList>
    </citation>
    <scope>NUCLEOTIDE SEQUENCE [LARGE SCALE GENOMIC DNA]</scope>
    <source>
        <strain evidence="1 2">Ve08.2h10</strain>
    </source>
</reference>
<name>A0A0D0CUU2_9AGAM</name>
<keyword evidence="2" id="KW-1185">Reference proteome</keyword>
<dbReference type="AlphaFoldDB" id="A0A0D0CUU2"/>
<dbReference type="OrthoDB" id="2690645at2759"/>
<reference evidence="2" key="2">
    <citation type="submission" date="2015-01" db="EMBL/GenBank/DDBJ databases">
        <title>Evolutionary Origins and Diversification of the Mycorrhizal Mutualists.</title>
        <authorList>
            <consortium name="DOE Joint Genome Institute"/>
            <consortium name="Mycorrhizal Genomics Consortium"/>
            <person name="Kohler A."/>
            <person name="Kuo A."/>
            <person name="Nagy L.G."/>
            <person name="Floudas D."/>
            <person name="Copeland A."/>
            <person name="Barry K.W."/>
            <person name="Cichocki N."/>
            <person name="Veneault-Fourrey C."/>
            <person name="LaButti K."/>
            <person name="Lindquist E.A."/>
            <person name="Lipzen A."/>
            <person name="Lundell T."/>
            <person name="Morin E."/>
            <person name="Murat C."/>
            <person name="Riley R."/>
            <person name="Ohm R."/>
            <person name="Sun H."/>
            <person name="Tunlid A."/>
            <person name="Henrissat B."/>
            <person name="Grigoriev I.V."/>
            <person name="Hibbett D.S."/>
            <person name="Martin F."/>
        </authorList>
    </citation>
    <scope>NUCLEOTIDE SEQUENCE [LARGE SCALE GENOMIC DNA]</scope>
    <source>
        <strain evidence="2">Ve08.2h10</strain>
    </source>
</reference>
<dbReference type="HOGENOM" id="CLU_125584_0_0_1"/>
<dbReference type="EMBL" id="KN826340">
    <property type="protein sequence ID" value="KIK79228.1"/>
    <property type="molecule type" value="Genomic_DNA"/>
</dbReference>
<sequence length="118" mass="13472">MKFLGHSSYTELGFEDVVEGRQKFQHCLNQLSDTVVCKAYQAKMAAKICILNHLSLTQSEIYAQEKQVDFLCAIQGEDNKELSVTDEELDYIKGVLTDHSIAIEDHMAFKHTVYFSLH</sequence>
<organism evidence="1 2">
    <name type="scientific">Paxillus rubicundulus Ve08.2h10</name>
    <dbReference type="NCBI Taxonomy" id="930991"/>
    <lineage>
        <taxon>Eukaryota</taxon>
        <taxon>Fungi</taxon>
        <taxon>Dikarya</taxon>
        <taxon>Basidiomycota</taxon>
        <taxon>Agaricomycotina</taxon>
        <taxon>Agaricomycetes</taxon>
        <taxon>Agaricomycetidae</taxon>
        <taxon>Boletales</taxon>
        <taxon>Paxilineae</taxon>
        <taxon>Paxillaceae</taxon>
        <taxon>Paxillus</taxon>
    </lineage>
</organism>